<dbReference type="EMBL" id="QQWE01000018">
    <property type="protein sequence ID" value="REJ50934.1"/>
    <property type="molecule type" value="Genomic_DNA"/>
</dbReference>
<comment type="caution">
    <text evidence="1">The sequence shown here is derived from an EMBL/GenBank/DDBJ whole genome shotgun (WGS) entry which is preliminary data.</text>
</comment>
<evidence type="ECO:0000313" key="2">
    <source>
        <dbReference type="Proteomes" id="UP000256301"/>
    </source>
</evidence>
<reference evidence="1 2" key="1">
    <citation type="submission" date="2017-08" db="EMBL/GenBank/DDBJ databases">
        <title>Functional genomic and metabolic studies of the symbiotic interactions of six Microcystis-dominated communities.</title>
        <authorList>
            <person name="Li Q."/>
            <person name="Lin F."/>
        </authorList>
    </citation>
    <scope>NUCLEOTIDE SEQUENCE [LARGE SCALE GENOMIC DNA]</scope>
    <source>
        <strain evidence="1">DA14</strain>
    </source>
</reference>
<dbReference type="Proteomes" id="UP000256301">
    <property type="component" value="Unassembled WGS sequence"/>
</dbReference>
<name>A0A3E0LU24_MICAE</name>
<dbReference type="AlphaFoldDB" id="A0A3E0LU24"/>
<gene>
    <name evidence="1" type="ORF">DWQ56_25395</name>
</gene>
<evidence type="ECO:0000313" key="1">
    <source>
        <dbReference type="EMBL" id="REJ50934.1"/>
    </source>
</evidence>
<proteinExistence type="predicted"/>
<sequence>MTYNFSDLGYAVQLSNGETDILLQGEDAEIFLNEVDTLKELWENGSPTLEVFPSYEKHLEVLIDPYF</sequence>
<accession>A0A3E0LU24</accession>
<protein>
    <submittedName>
        <fullName evidence="1">Uncharacterized protein</fullName>
    </submittedName>
</protein>
<organism evidence="1 2">
    <name type="scientific">Microcystis aeruginosa DA14</name>
    <dbReference type="NCBI Taxonomy" id="1987506"/>
    <lineage>
        <taxon>Bacteria</taxon>
        <taxon>Bacillati</taxon>
        <taxon>Cyanobacteriota</taxon>
        <taxon>Cyanophyceae</taxon>
        <taxon>Oscillatoriophycideae</taxon>
        <taxon>Chroococcales</taxon>
        <taxon>Microcystaceae</taxon>
        <taxon>Microcystis</taxon>
    </lineage>
</organism>